<dbReference type="PROSITE" id="PS50893">
    <property type="entry name" value="ABC_TRANSPORTER_2"/>
    <property type="match status" value="1"/>
</dbReference>
<feature type="domain" description="ABC transporter" evidence="4">
    <location>
        <begin position="6"/>
        <end position="258"/>
    </location>
</feature>
<dbReference type="GO" id="GO:0005524">
    <property type="term" value="F:ATP binding"/>
    <property type="evidence" value="ECO:0007669"/>
    <property type="project" value="UniProtKB-KW"/>
</dbReference>
<dbReference type="Gene3D" id="3.40.50.300">
    <property type="entry name" value="P-loop containing nucleotide triphosphate hydrolases"/>
    <property type="match status" value="1"/>
</dbReference>
<dbReference type="PATRIC" id="fig|1698262.3.peg.550"/>
<keyword evidence="2" id="KW-0547">Nucleotide-binding</keyword>
<organism evidence="5 6">
    <name type="scientific">candidate division MSBL1 archaeon SCGC-AAA259D18</name>
    <dbReference type="NCBI Taxonomy" id="1698262"/>
    <lineage>
        <taxon>Archaea</taxon>
        <taxon>Methanobacteriati</taxon>
        <taxon>Methanobacteriota</taxon>
        <taxon>candidate division MSBL1</taxon>
    </lineage>
</organism>
<dbReference type="SMART" id="SM00382">
    <property type="entry name" value="AAA"/>
    <property type="match status" value="1"/>
</dbReference>
<dbReference type="InterPro" id="IPR027417">
    <property type="entry name" value="P-loop_NTPase"/>
</dbReference>
<dbReference type="InterPro" id="IPR013563">
    <property type="entry name" value="Oligopep_ABC_C"/>
</dbReference>
<dbReference type="GO" id="GO:0015833">
    <property type="term" value="P:peptide transport"/>
    <property type="evidence" value="ECO:0007669"/>
    <property type="project" value="InterPro"/>
</dbReference>
<proteinExistence type="predicted"/>
<name>A0A133UCD6_9EURY</name>
<evidence type="ECO:0000259" key="4">
    <source>
        <dbReference type="PROSITE" id="PS50893"/>
    </source>
</evidence>
<dbReference type="PANTHER" id="PTHR43067:SF3">
    <property type="entry name" value="MALTOSE ABC TRANSPORTER, ATP-BINDING PROTEIN"/>
    <property type="match status" value="1"/>
</dbReference>
<dbReference type="Proteomes" id="UP000070195">
    <property type="component" value="Unassembled WGS sequence"/>
</dbReference>
<protein>
    <recommendedName>
        <fullName evidence="4">ABC transporter domain-containing protein</fullName>
    </recommendedName>
</protein>
<gene>
    <name evidence="5" type="ORF">AKJ63_00745</name>
</gene>
<evidence type="ECO:0000256" key="3">
    <source>
        <dbReference type="ARBA" id="ARBA00022840"/>
    </source>
</evidence>
<dbReference type="PROSITE" id="PS00211">
    <property type="entry name" value="ABC_TRANSPORTER_1"/>
    <property type="match status" value="1"/>
</dbReference>
<reference evidence="5 6" key="1">
    <citation type="journal article" date="2016" name="Sci. Rep.">
        <title>Metabolic traits of an uncultured archaeal lineage -MSBL1- from brine pools of the Red Sea.</title>
        <authorList>
            <person name="Mwirichia R."/>
            <person name="Alam I."/>
            <person name="Rashid M."/>
            <person name="Vinu M."/>
            <person name="Ba-Alawi W."/>
            <person name="Anthony Kamau A."/>
            <person name="Kamanda Ngugi D."/>
            <person name="Goker M."/>
            <person name="Klenk H.P."/>
            <person name="Bajic V."/>
            <person name="Stingl U."/>
        </authorList>
    </citation>
    <scope>NUCLEOTIDE SEQUENCE [LARGE SCALE GENOMIC DNA]</scope>
    <source>
        <strain evidence="5">SCGC-AAA259D18</strain>
    </source>
</reference>
<dbReference type="InterPro" id="IPR003593">
    <property type="entry name" value="AAA+_ATPase"/>
</dbReference>
<dbReference type="GO" id="GO:0016887">
    <property type="term" value="F:ATP hydrolysis activity"/>
    <property type="evidence" value="ECO:0007669"/>
    <property type="project" value="InterPro"/>
</dbReference>
<dbReference type="NCBIfam" id="TIGR01727">
    <property type="entry name" value="oligo_HPY"/>
    <property type="match status" value="1"/>
</dbReference>
<evidence type="ECO:0000256" key="1">
    <source>
        <dbReference type="ARBA" id="ARBA00022448"/>
    </source>
</evidence>
<dbReference type="PANTHER" id="PTHR43067">
    <property type="entry name" value="OLIGOPEPTIDE/DIPEPTIDE ABC TRANSPORTER, ATPASE SUBUNIT"/>
    <property type="match status" value="1"/>
</dbReference>
<sequence length="327" mass="36924">MTRKILETNDLKGYYRGSFGVVQGVNGVNISIHERDRLAIAGESGCGKTTLIELLTGTPEPLLYYEGGEVLVEGYDVWHIDPDTLRKDVKCKHLSYVPQSSLNALNPTKRIKEFLADMLEERREKSYSPNEAREMVGEHFERLGLDKALLDRYPHELSGGQKQRANIAISTFAEPSILLVDEPTSSLDVTSQRKMVELLVDIHRKEIIDSLACVSHDLGVLRQLCDRLAVMYGGTLVEVGEMDDIVEDPLHPYTKLLLGALVPLERDVREKSLKSIPGRPPDLRDPPPACKFHPRCPKCMDICKEKRPPEFEVDGRKVSCWLYEEES</sequence>
<dbReference type="SUPFAM" id="SSF52540">
    <property type="entry name" value="P-loop containing nucleoside triphosphate hydrolases"/>
    <property type="match status" value="1"/>
</dbReference>
<dbReference type="InterPro" id="IPR017871">
    <property type="entry name" value="ABC_transporter-like_CS"/>
</dbReference>
<keyword evidence="6" id="KW-1185">Reference proteome</keyword>
<accession>A0A133UCD6</accession>
<keyword evidence="3" id="KW-0067">ATP-binding</keyword>
<dbReference type="InterPro" id="IPR003439">
    <property type="entry name" value="ABC_transporter-like_ATP-bd"/>
</dbReference>
<dbReference type="AlphaFoldDB" id="A0A133UCD6"/>
<keyword evidence="1" id="KW-0813">Transport</keyword>
<evidence type="ECO:0000256" key="2">
    <source>
        <dbReference type="ARBA" id="ARBA00022741"/>
    </source>
</evidence>
<dbReference type="Pfam" id="PF08352">
    <property type="entry name" value="oligo_HPY"/>
    <property type="match status" value="1"/>
</dbReference>
<evidence type="ECO:0000313" key="6">
    <source>
        <dbReference type="Proteomes" id="UP000070195"/>
    </source>
</evidence>
<evidence type="ECO:0000313" key="5">
    <source>
        <dbReference type="EMBL" id="KXA91834.1"/>
    </source>
</evidence>
<dbReference type="Pfam" id="PF00005">
    <property type="entry name" value="ABC_tran"/>
    <property type="match status" value="1"/>
</dbReference>
<dbReference type="CDD" id="cd03257">
    <property type="entry name" value="ABC_NikE_OppD_transporters"/>
    <property type="match status" value="1"/>
</dbReference>
<comment type="caution">
    <text evidence="5">The sequence shown here is derived from an EMBL/GenBank/DDBJ whole genome shotgun (WGS) entry which is preliminary data.</text>
</comment>
<dbReference type="EMBL" id="LHXM01000010">
    <property type="protein sequence ID" value="KXA91834.1"/>
    <property type="molecule type" value="Genomic_DNA"/>
</dbReference>